<keyword evidence="6 9" id="KW-0472">Membrane</keyword>
<accession>A0ABM1DX18</accession>
<keyword evidence="4 9" id="KW-1133">Transmembrane helix</keyword>
<dbReference type="InterPro" id="IPR003930">
    <property type="entry name" value="K_chnl_Ca-activ_BK_bsu"/>
</dbReference>
<evidence type="ECO:0000313" key="10">
    <source>
        <dbReference type="Proteomes" id="UP000695022"/>
    </source>
</evidence>
<dbReference type="RefSeq" id="XP_014664490.1">
    <property type="nucleotide sequence ID" value="XM_014809004.1"/>
</dbReference>
<dbReference type="GeneID" id="106806867"/>
<dbReference type="PANTHER" id="PTHR10258:SF8">
    <property type="entry name" value="CALCIUM-ACTIVATED POTASSIUM CHANNEL BK ALPHA SUBUNIT DOMAIN-CONTAINING PROTEIN"/>
    <property type="match status" value="1"/>
</dbReference>
<evidence type="ECO:0000256" key="4">
    <source>
        <dbReference type="ARBA" id="ARBA00022989"/>
    </source>
</evidence>
<name>A0ABM1DX18_PRICU</name>
<evidence type="ECO:0000256" key="7">
    <source>
        <dbReference type="ARBA" id="ARBA00023180"/>
    </source>
</evidence>
<keyword evidence="2" id="KW-0813">Transport</keyword>
<evidence type="ECO:0000256" key="2">
    <source>
        <dbReference type="ARBA" id="ARBA00022448"/>
    </source>
</evidence>
<sequence length="185" mass="20518">MGGLSRGYSGVASFSVAVGDSPEKLLIARKIPLTQRSSYCICCFSLLSIAVPTVMLCAIFVMNPYLRTVDFVQTTCSVLNSTAANFKSCNTCVPYTCIRVHVNYTAIDADGDRSAARAAKRVAFLYDDERLLYQKYKCTFTPWDPLETTAFKDRFKKKGYEFQCFYDPKASSKSSGAKSIKKCSS</sequence>
<evidence type="ECO:0000256" key="5">
    <source>
        <dbReference type="ARBA" id="ARBA00023065"/>
    </source>
</evidence>
<gene>
    <name evidence="11 12" type="primary">LOC106806867</name>
</gene>
<evidence type="ECO:0000313" key="12">
    <source>
        <dbReference type="RefSeq" id="XP_014664490.1"/>
    </source>
</evidence>
<reference evidence="11 12" key="1">
    <citation type="submission" date="2025-05" db="UniProtKB">
        <authorList>
            <consortium name="RefSeq"/>
        </authorList>
    </citation>
    <scope>IDENTIFICATION</scope>
</reference>
<evidence type="ECO:0000313" key="11">
    <source>
        <dbReference type="RefSeq" id="XP_014664489.1"/>
    </source>
</evidence>
<organism evidence="10 11">
    <name type="scientific">Priapulus caudatus</name>
    <name type="common">Priapulid worm</name>
    <dbReference type="NCBI Taxonomy" id="37621"/>
    <lineage>
        <taxon>Eukaryota</taxon>
        <taxon>Metazoa</taxon>
        <taxon>Ecdysozoa</taxon>
        <taxon>Scalidophora</taxon>
        <taxon>Priapulida</taxon>
        <taxon>Priapulimorpha</taxon>
        <taxon>Priapulimorphida</taxon>
        <taxon>Priapulidae</taxon>
        <taxon>Priapulus</taxon>
    </lineage>
</organism>
<comment type="subcellular location">
    <subcellularLocation>
        <location evidence="1">Membrane</location>
        <topology evidence="1">Multi-pass membrane protein</topology>
    </subcellularLocation>
</comment>
<feature type="transmembrane region" description="Helical" evidence="9">
    <location>
        <begin position="39"/>
        <end position="62"/>
    </location>
</feature>
<keyword evidence="7" id="KW-0325">Glycoprotein</keyword>
<keyword evidence="5" id="KW-0406">Ion transport</keyword>
<protein>
    <submittedName>
        <fullName evidence="11 12">Uncharacterized protein LOC106806867</fullName>
    </submittedName>
</protein>
<evidence type="ECO:0000256" key="1">
    <source>
        <dbReference type="ARBA" id="ARBA00004141"/>
    </source>
</evidence>
<keyword evidence="8" id="KW-0407">Ion channel</keyword>
<evidence type="ECO:0000256" key="9">
    <source>
        <dbReference type="SAM" id="Phobius"/>
    </source>
</evidence>
<evidence type="ECO:0000256" key="6">
    <source>
        <dbReference type="ARBA" id="ARBA00023136"/>
    </source>
</evidence>
<dbReference type="RefSeq" id="XP_014664489.1">
    <property type="nucleotide sequence ID" value="XM_014809003.1"/>
</dbReference>
<evidence type="ECO:0000256" key="3">
    <source>
        <dbReference type="ARBA" id="ARBA00022692"/>
    </source>
</evidence>
<keyword evidence="10" id="KW-1185">Reference proteome</keyword>
<dbReference type="Proteomes" id="UP000695022">
    <property type="component" value="Unplaced"/>
</dbReference>
<proteinExistence type="predicted"/>
<dbReference type="PANTHER" id="PTHR10258">
    <property type="entry name" value="CALCIUM-ACTIVATED POTASSIUM CHANNEL SUBUNIT BETA"/>
    <property type="match status" value="1"/>
</dbReference>
<keyword evidence="3 9" id="KW-0812">Transmembrane</keyword>
<evidence type="ECO:0000256" key="8">
    <source>
        <dbReference type="ARBA" id="ARBA00023303"/>
    </source>
</evidence>